<dbReference type="RefSeq" id="WP_043058447.1">
    <property type="nucleotide sequence ID" value="NZ_LXEY01000021.1"/>
</dbReference>
<dbReference type="Proteomes" id="UP000078292">
    <property type="component" value="Unassembled WGS sequence"/>
</dbReference>
<dbReference type="PANTHER" id="PTHR30283:SF4">
    <property type="entry name" value="PEROXIDE STRESS RESISTANCE PROTEIN YAAA"/>
    <property type="match status" value="1"/>
</dbReference>
<dbReference type="EMBL" id="LXEY01000021">
    <property type="protein sequence ID" value="OAV59970.1"/>
    <property type="molecule type" value="Genomic_DNA"/>
</dbReference>
<dbReference type="GO" id="GO:0005829">
    <property type="term" value="C:cytosol"/>
    <property type="evidence" value="ECO:0007669"/>
    <property type="project" value="TreeGrafter"/>
</dbReference>
<dbReference type="AlphaFoldDB" id="A0A1B7LXS7"/>
<keyword evidence="2" id="KW-1185">Reference proteome</keyword>
<evidence type="ECO:0000313" key="2">
    <source>
        <dbReference type="Proteomes" id="UP000078292"/>
    </source>
</evidence>
<dbReference type="PANTHER" id="PTHR30283">
    <property type="entry name" value="PEROXIDE STRESS RESPONSE PROTEIN YAAA"/>
    <property type="match status" value="1"/>
</dbReference>
<dbReference type="STRING" id="1837282.A6F49_14630"/>
<proteinExistence type="predicted"/>
<protein>
    <recommendedName>
        <fullName evidence="3">Peroxide stress protein YaaA</fullName>
    </recommendedName>
</protein>
<name>A0A1B7LXS7_9MICC</name>
<dbReference type="OrthoDB" id="3210767at2"/>
<reference evidence="1 2" key="1">
    <citation type="submission" date="2016-04" db="EMBL/GenBank/DDBJ databases">
        <title>First whole genome shotgun sequence of the bacterium Enteractinococcus sp. strain UASWS1574.</title>
        <authorList>
            <person name="Crovadore J."/>
            <person name="Chablais R."/>
            <person name="Lefort F."/>
        </authorList>
    </citation>
    <scope>NUCLEOTIDE SEQUENCE [LARGE SCALE GENOMIC DNA]</scope>
    <source>
        <strain evidence="1 2">UASWS1574</strain>
    </source>
</reference>
<sequence>MLILLPPSEGKTPPETGEPLDFNSLLFPELSGERRTILQELQVISSLPNAHEKLNVGKSLQHEVAANQHILEAPTAPAWQVYTGVLFDALDYATLENVDDDVTLVFSALFGATRLSDAIPAYRFPATAKLPGFGPMGTWWRERLTDQMAGLATGPFIDCRSTTYRPFWKSPPLLTVTIDVFQRVNGQLKVVSHWAKQARGYVARRLLQEHARSPISSLDQVTEAVSGLYEVELVPPTTRKAASLRVLLN</sequence>
<gene>
    <name evidence="1" type="ORF">A6F49_14630</name>
</gene>
<accession>A0A1B7LXS7</accession>
<dbReference type="InterPro" id="IPR005583">
    <property type="entry name" value="YaaA"/>
</dbReference>
<organism evidence="1 2">
    <name type="scientific">Enteractinococcus helveticum</name>
    <dbReference type="NCBI Taxonomy" id="1837282"/>
    <lineage>
        <taxon>Bacteria</taxon>
        <taxon>Bacillati</taxon>
        <taxon>Actinomycetota</taxon>
        <taxon>Actinomycetes</taxon>
        <taxon>Micrococcales</taxon>
        <taxon>Micrococcaceae</taxon>
    </lineage>
</organism>
<evidence type="ECO:0008006" key="3">
    <source>
        <dbReference type="Google" id="ProtNLM"/>
    </source>
</evidence>
<dbReference type="Pfam" id="PF03883">
    <property type="entry name" value="H2O2_YaaD"/>
    <property type="match status" value="1"/>
</dbReference>
<evidence type="ECO:0000313" key="1">
    <source>
        <dbReference type="EMBL" id="OAV59970.1"/>
    </source>
</evidence>
<comment type="caution">
    <text evidence="1">The sequence shown here is derived from an EMBL/GenBank/DDBJ whole genome shotgun (WGS) entry which is preliminary data.</text>
</comment>
<dbReference type="GO" id="GO:0033194">
    <property type="term" value="P:response to hydroperoxide"/>
    <property type="evidence" value="ECO:0007669"/>
    <property type="project" value="TreeGrafter"/>
</dbReference>